<dbReference type="Proteomes" id="UP000294847">
    <property type="component" value="Chromosome 6"/>
</dbReference>
<feature type="compositionally biased region" description="Polar residues" evidence="1">
    <location>
        <begin position="56"/>
        <end position="74"/>
    </location>
</feature>
<evidence type="ECO:0000313" key="3">
    <source>
        <dbReference type="Proteomes" id="UP000294847"/>
    </source>
</evidence>
<accession>A0A4P7NRJ6</accession>
<dbReference type="InterPro" id="IPR015424">
    <property type="entry name" value="PyrdxlP-dep_Trfase"/>
</dbReference>
<sequence length="188" mass="19909">MQDPSVAQKNKIADVARSMQGCFETIEATIKIAKVYTGRFEIVAFSESYHDLAQGSGSATYSTGRRNGGPSMSGQPAFPAPTRTGPCSAGRTGHRQNVDSLTGFIMESILSTGGIVPPKGYLKRMAEDCRKRAIEITSDAVAKAPGPELGQAVSERALKLGLSCNVVNWPGMGGVFRLAPLITVTEDD</sequence>
<dbReference type="InterPro" id="IPR015422">
    <property type="entry name" value="PyrdxlP-dep_Trfase_small"/>
</dbReference>
<dbReference type="SUPFAM" id="SSF53383">
    <property type="entry name" value="PLP-dependent transferases"/>
    <property type="match status" value="1"/>
</dbReference>
<evidence type="ECO:0000256" key="1">
    <source>
        <dbReference type="SAM" id="MobiDB-lite"/>
    </source>
</evidence>
<name>A0A4P7NRJ6_PYROR</name>
<proteinExistence type="predicted"/>
<dbReference type="Gene3D" id="3.90.1150.10">
    <property type="entry name" value="Aspartate Aminotransferase, domain 1"/>
    <property type="match status" value="1"/>
</dbReference>
<dbReference type="AlphaFoldDB" id="A0A4P7NRJ6"/>
<dbReference type="Gene3D" id="3.40.640.10">
    <property type="entry name" value="Type I PLP-dependent aspartate aminotransferase-like (Major domain)"/>
    <property type="match status" value="1"/>
</dbReference>
<organism evidence="2 3">
    <name type="scientific">Pyricularia oryzae</name>
    <name type="common">Rice blast fungus</name>
    <name type="synonym">Magnaporthe oryzae</name>
    <dbReference type="NCBI Taxonomy" id="318829"/>
    <lineage>
        <taxon>Eukaryota</taxon>
        <taxon>Fungi</taxon>
        <taxon>Dikarya</taxon>
        <taxon>Ascomycota</taxon>
        <taxon>Pezizomycotina</taxon>
        <taxon>Sordariomycetes</taxon>
        <taxon>Sordariomycetidae</taxon>
        <taxon>Magnaporthales</taxon>
        <taxon>Pyriculariaceae</taxon>
        <taxon>Pyricularia</taxon>
    </lineage>
</organism>
<protein>
    <submittedName>
        <fullName evidence="2">Uncharacterized protein</fullName>
    </submittedName>
</protein>
<dbReference type="InterPro" id="IPR015421">
    <property type="entry name" value="PyrdxlP-dep_Trfase_major"/>
</dbReference>
<gene>
    <name evidence="2" type="ORF">PoMZ_06739</name>
</gene>
<evidence type="ECO:0000313" key="2">
    <source>
        <dbReference type="EMBL" id="QBZ65035.1"/>
    </source>
</evidence>
<reference evidence="2 3" key="1">
    <citation type="journal article" date="2019" name="Mol. Biol. Evol.">
        <title>Blast fungal genomes show frequent chromosomal changes, gene gains and losses, and effector gene turnover.</title>
        <authorList>
            <person name="Gomez Luciano L.B."/>
            <person name="Jason Tsai I."/>
            <person name="Chuma I."/>
            <person name="Tosa Y."/>
            <person name="Chen Y.H."/>
            <person name="Li J.Y."/>
            <person name="Li M.Y."/>
            <person name="Jade Lu M.Y."/>
            <person name="Nakayashiki H."/>
            <person name="Li W.H."/>
        </authorList>
    </citation>
    <scope>NUCLEOTIDE SEQUENCE [LARGE SCALE GENOMIC DNA]</scope>
    <source>
        <strain evidence="2">MZ5-1-6</strain>
    </source>
</reference>
<feature type="region of interest" description="Disordered" evidence="1">
    <location>
        <begin position="56"/>
        <end position="93"/>
    </location>
</feature>
<dbReference type="EMBL" id="CP034209">
    <property type="protein sequence ID" value="QBZ65035.1"/>
    <property type="molecule type" value="Genomic_DNA"/>
</dbReference>